<sequence length="200" mass="23892">MGHFRYYIKMLYWRYSAFRMRRFKRLFDSRPADAYSPKWHKLWNLYWRIKKYKPETVVEFGSGCSTIIIGQALYENRKGHLFAYDESEKWKKVTENSLPAHVKNFVTVFYAPKKETEYQGVQGFYFDGDVKHADFVYLDGPELLPDRLVAVDILLMQNRPTYIVVDSRKSNCNFLRQHLSGHAFSFNWLNNQSLFIKKEG</sequence>
<accession>A0A2H0TEK7</accession>
<name>A0A2H0TEK7_9BACT</name>
<organism evidence="1 2">
    <name type="scientific">Candidatus Niyogibacteria bacterium CG10_big_fil_rev_8_21_14_0_10_46_36</name>
    <dbReference type="NCBI Taxonomy" id="1974726"/>
    <lineage>
        <taxon>Bacteria</taxon>
        <taxon>Candidatus Niyogiibacteriota</taxon>
    </lineage>
</organism>
<dbReference type="Pfam" id="PF13578">
    <property type="entry name" value="Methyltransf_24"/>
    <property type="match status" value="1"/>
</dbReference>
<proteinExistence type="predicted"/>
<comment type="caution">
    <text evidence="1">The sequence shown here is derived from an EMBL/GenBank/DDBJ whole genome shotgun (WGS) entry which is preliminary data.</text>
</comment>
<dbReference type="Proteomes" id="UP000231503">
    <property type="component" value="Unassembled WGS sequence"/>
</dbReference>
<evidence type="ECO:0008006" key="3">
    <source>
        <dbReference type="Google" id="ProtNLM"/>
    </source>
</evidence>
<evidence type="ECO:0000313" key="2">
    <source>
        <dbReference type="Proteomes" id="UP000231503"/>
    </source>
</evidence>
<reference evidence="2" key="1">
    <citation type="submission" date="2017-09" db="EMBL/GenBank/DDBJ databases">
        <title>Depth-based differentiation of microbial function through sediment-hosted aquifers and enrichment of novel symbionts in the deep terrestrial subsurface.</title>
        <authorList>
            <person name="Probst A.J."/>
            <person name="Ladd B."/>
            <person name="Jarett J.K."/>
            <person name="Geller-Mcgrath D.E."/>
            <person name="Sieber C.M.K."/>
            <person name="Emerson J.B."/>
            <person name="Anantharaman K."/>
            <person name="Thomas B.C."/>
            <person name="Malmstrom R."/>
            <person name="Stieglmeier M."/>
            <person name="Klingl A."/>
            <person name="Woyke T."/>
            <person name="Ryan C.M."/>
            <person name="Banfield J.F."/>
        </authorList>
    </citation>
    <scope>NUCLEOTIDE SEQUENCE [LARGE SCALE GENOMIC DNA]</scope>
</reference>
<dbReference type="InterPro" id="IPR029063">
    <property type="entry name" value="SAM-dependent_MTases_sf"/>
</dbReference>
<dbReference type="Gene3D" id="3.40.50.150">
    <property type="entry name" value="Vaccinia Virus protein VP39"/>
    <property type="match status" value="1"/>
</dbReference>
<gene>
    <name evidence="1" type="ORF">COU47_00885</name>
</gene>
<evidence type="ECO:0000313" key="1">
    <source>
        <dbReference type="EMBL" id="PIR69973.1"/>
    </source>
</evidence>
<protein>
    <recommendedName>
        <fullName evidence="3">Class I SAM-dependent methyltransferase</fullName>
    </recommendedName>
</protein>
<dbReference type="AlphaFoldDB" id="A0A2H0TEK7"/>
<dbReference type="EMBL" id="PFCO01000001">
    <property type="protein sequence ID" value="PIR69973.1"/>
    <property type="molecule type" value="Genomic_DNA"/>
</dbReference>